<dbReference type="Gene3D" id="1.20.58.70">
    <property type="match status" value="1"/>
</dbReference>
<evidence type="ECO:0000256" key="2">
    <source>
        <dbReference type="SAM" id="Phobius"/>
    </source>
</evidence>
<dbReference type="SUPFAM" id="SSF47661">
    <property type="entry name" value="t-snare proteins"/>
    <property type="match status" value="1"/>
</dbReference>
<evidence type="ECO:0000259" key="3">
    <source>
        <dbReference type="Pfam" id="PF00804"/>
    </source>
</evidence>
<dbReference type="EMBL" id="QEAP01001197">
    <property type="protein sequence ID" value="TPX49838.1"/>
    <property type="molecule type" value="Genomic_DNA"/>
</dbReference>
<organism evidence="4 5">
    <name type="scientific">Chytriomyces confervae</name>
    <dbReference type="NCBI Taxonomy" id="246404"/>
    <lineage>
        <taxon>Eukaryota</taxon>
        <taxon>Fungi</taxon>
        <taxon>Fungi incertae sedis</taxon>
        <taxon>Chytridiomycota</taxon>
        <taxon>Chytridiomycota incertae sedis</taxon>
        <taxon>Chytridiomycetes</taxon>
        <taxon>Chytridiales</taxon>
        <taxon>Chytriomycetaceae</taxon>
        <taxon>Chytriomyces</taxon>
    </lineage>
</organism>
<keyword evidence="2" id="KW-0472">Membrane</keyword>
<reference evidence="4 5" key="1">
    <citation type="journal article" date="2019" name="Sci. Rep.">
        <title>Comparative genomics of chytrid fungi reveal insights into the obligate biotrophic and pathogenic lifestyle of Synchytrium endobioticum.</title>
        <authorList>
            <person name="van de Vossenberg B.T.L.H."/>
            <person name="Warris S."/>
            <person name="Nguyen H.D.T."/>
            <person name="van Gent-Pelzer M.P.E."/>
            <person name="Joly D.L."/>
            <person name="van de Geest H.C."/>
            <person name="Bonants P.J.M."/>
            <person name="Smith D.S."/>
            <person name="Levesque C.A."/>
            <person name="van der Lee T.A.J."/>
        </authorList>
    </citation>
    <scope>NUCLEOTIDE SEQUENCE [LARGE SCALE GENOMIC DNA]</scope>
    <source>
        <strain evidence="4 5">CBS 675.73</strain>
    </source>
</reference>
<dbReference type="STRING" id="246404.A0A507DG16"/>
<keyword evidence="2" id="KW-1133">Transmembrane helix</keyword>
<feature type="region of interest" description="Disordered" evidence="1">
    <location>
        <begin position="304"/>
        <end position="356"/>
    </location>
</feature>
<keyword evidence="2" id="KW-0812">Transmembrane</keyword>
<feature type="transmembrane region" description="Helical" evidence="2">
    <location>
        <begin position="236"/>
        <end position="260"/>
    </location>
</feature>
<dbReference type="Proteomes" id="UP000320333">
    <property type="component" value="Unassembled WGS sequence"/>
</dbReference>
<feature type="domain" description="Syntaxin N-terminal" evidence="3">
    <location>
        <begin position="368"/>
        <end position="507"/>
    </location>
</feature>
<evidence type="ECO:0000313" key="4">
    <source>
        <dbReference type="EMBL" id="TPX49838.1"/>
    </source>
</evidence>
<keyword evidence="5" id="KW-1185">Reference proteome</keyword>
<feature type="transmembrane region" description="Helical" evidence="2">
    <location>
        <begin position="154"/>
        <end position="176"/>
    </location>
</feature>
<feature type="transmembrane region" description="Helical" evidence="2">
    <location>
        <begin position="118"/>
        <end position="142"/>
    </location>
</feature>
<feature type="transmembrane region" description="Helical" evidence="2">
    <location>
        <begin position="50"/>
        <end position="75"/>
    </location>
</feature>
<gene>
    <name evidence="4" type="ORF">CcCBS67573_g10136</name>
</gene>
<accession>A0A507DG16</accession>
<dbReference type="Pfam" id="PF00804">
    <property type="entry name" value="Syntaxin"/>
    <property type="match status" value="1"/>
</dbReference>
<comment type="caution">
    <text evidence="4">The sequence shown here is derived from an EMBL/GenBank/DDBJ whole genome shotgun (WGS) entry which is preliminary data.</text>
</comment>
<feature type="transmembrane region" description="Helical" evidence="2">
    <location>
        <begin position="197"/>
        <end position="216"/>
    </location>
</feature>
<evidence type="ECO:0000313" key="5">
    <source>
        <dbReference type="Proteomes" id="UP000320333"/>
    </source>
</evidence>
<proteinExistence type="predicted"/>
<dbReference type="InterPro" id="IPR006011">
    <property type="entry name" value="Syntaxin_N"/>
</dbReference>
<evidence type="ECO:0000256" key="1">
    <source>
        <dbReference type="SAM" id="MobiDB-lite"/>
    </source>
</evidence>
<dbReference type="OrthoDB" id="10255013at2759"/>
<dbReference type="InterPro" id="IPR010989">
    <property type="entry name" value="SNARE"/>
</dbReference>
<feature type="transmembrane region" description="Helical" evidence="2">
    <location>
        <begin position="16"/>
        <end position="38"/>
    </location>
</feature>
<sequence>MTDEATAQILQTLSVYLGWSMTAFGTLQTLTLLTMIACMDWHFKKPILTLFNTTLFAMTLSSAFLSFFIVISISSETSKCMLGASLALASAETAYVKYSWARSAGIVRSIQSQTLTQFLNLLVALAPGVCFLQCIPVVAMMLVPEGFENRTLSLTYAACYMLNGVLVVFFDTALLLSFTAYLRNISGGGQEEKRLQIVAKHGVLSVCICYLCLALADTNLTHSRNPFSRDPFVVLIWTLAALLCNFVCTVLVAMKVSLWVSDQTHMLRSSKLCEIVKVDTEELTNRTSRLASLMGTSDTNAPMRSYALSKSGGNASNNNNNSNYNWQSEVSQQQQFVPSSSTQYPPSNAPASNGPFRPDVVLLSPALDMNTFYRQRDLITQYTATVESNIGAIKQLNNRVLQEVNQNNTIKLKAQLDELTTETSNIVQATRDALKVLQKSRKGDKNTRKGQYEFCLKKLQAAAGSFLNVQNEIKMSKRDQIARQYRIAKPNASEHEIQEALDSGRDVFAEMMLSSRVADQQRQLSAVQERQKELNKVLESMGALQQLMQEMSDMINVSFFGC</sequence>
<protein>
    <recommendedName>
        <fullName evidence="3">Syntaxin N-terminal domain-containing protein</fullName>
    </recommendedName>
</protein>
<feature type="compositionally biased region" description="Low complexity" evidence="1">
    <location>
        <begin position="309"/>
        <end position="343"/>
    </location>
</feature>
<dbReference type="GO" id="GO:0016192">
    <property type="term" value="P:vesicle-mediated transport"/>
    <property type="evidence" value="ECO:0007669"/>
    <property type="project" value="InterPro"/>
</dbReference>
<dbReference type="AlphaFoldDB" id="A0A507DG16"/>
<dbReference type="GO" id="GO:0016020">
    <property type="term" value="C:membrane"/>
    <property type="evidence" value="ECO:0007669"/>
    <property type="project" value="InterPro"/>
</dbReference>
<name>A0A507DG16_9FUNG</name>